<dbReference type="InterPro" id="IPR018253">
    <property type="entry name" value="DnaJ_domain_CS"/>
</dbReference>
<dbReference type="PANTHER" id="PTHR44029:SF1">
    <property type="entry name" value="DNAJ HOMOLOG SUBFAMILY C MEMBER 21"/>
    <property type="match status" value="1"/>
</dbReference>
<feature type="compositionally biased region" description="Low complexity" evidence="1">
    <location>
        <begin position="555"/>
        <end position="566"/>
    </location>
</feature>
<gene>
    <name evidence="3" type="ORF">DOTSEDRAFT_70097</name>
</gene>
<feature type="compositionally biased region" description="Polar residues" evidence="1">
    <location>
        <begin position="148"/>
        <end position="162"/>
    </location>
</feature>
<feature type="compositionally biased region" description="Low complexity" evidence="1">
    <location>
        <begin position="683"/>
        <end position="695"/>
    </location>
</feature>
<dbReference type="STRING" id="675120.N1PRF7"/>
<feature type="compositionally biased region" description="Polar residues" evidence="1">
    <location>
        <begin position="656"/>
        <end position="671"/>
    </location>
</feature>
<dbReference type="PROSITE" id="PS50076">
    <property type="entry name" value="DNAJ_2"/>
    <property type="match status" value="1"/>
</dbReference>
<dbReference type="PANTHER" id="PTHR44029">
    <property type="entry name" value="DNAJ HOMOLOG SUBFAMILY C MEMBER 21"/>
    <property type="match status" value="1"/>
</dbReference>
<evidence type="ECO:0000313" key="4">
    <source>
        <dbReference type="Proteomes" id="UP000016933"/>
    </source>
</evidence>
<evidence type="ECO:0000256" key="1">
    <source>
        <dbReference type="SAM" id="MobiDB-lite"/>
    </source>
</evidence>
<feature type="compositionally biased region" description="Low complexity" evidence="1">
    <location>
        <begin position="379"/>
        <end position="392"/>
    </location>
</feature>
<feature type="compositionally biased region" description="Low complexity" evidence="1">
    <location>
        <begin position="412"/>
        <end position="424"/>
    </location>
</feature>
<dbReference type="Proteomes" id="UP000016933">
    <property type="component" value="Unassembled WGS sequence"/>
</dbReference>
<feature type="compositionally biased region" description="Polar residues" evidence="1">
    <location>
        <begin position="466"/>
        <end position="482"/>
    </location>
</feature>
<feature type="compositionally biased region" description="Low complexity" evidence="1">
    <location>
        <begin position="182"/>
        <end position="193"/>
    </location>
</feature>
<feature type="compositionally biased region" description="Pro residues" evidence="1">
    <location>
        <begin position="169"/>
        <end position="181"/>
    </location>
</feature>
<dbReference type="SMART" id="SM00271">
    <property type="entry name" value="DnaJ"/>
    <property type="match status" value="1"/>
</dbReference>
<dbReference type="InterPro" id="IPR036869">
    <property type="entry name" value="J_dom_sf"/>
</dbReference>
<reference evidence="4" key="1">
    <citation type="journal article" date="2012" name="PLoS Genet.">
        <title>The genomes of the fungal plant pathogens Cladosporium fulvum and Dothistroma septosporum reveal adaptation to different hosts and lifestyles but also signatures of common ancestry.</title>
        <authorList>
            <person name="de Wit P.J.G.M."/>
            <person name="van der Burgt A."/>
            <person name="Oekmen B."/>
            <person name="Stergiopoulos I."/>
            <person name="Abd-Elsalam K.A."/>
            <person name="Aerts A.L."/>
            <person name="Bahkali A.H."/>
            <person name="Beenen H.G."/>
            <person name="Chettri P."/>
            <person name="Cox M.P."/>
            <person name="Datema E."/>
            <person name="de Vries R.P."/>
            <person name="Dhillon B."/>
            <person name="Ganley A.R."/>
            <person name="Griffiths S.A."/>
            <person name="Guo Y."/>
            <person name="Hamelin R.C."/>
            <person name="Henrissat B."/>
            <person name="Kabir M.S."/>
            <person name="Jashni M.K."/>
            <person name="Kema G."/>
            <person name="Klaubauf S."/>
            <person name="Lapidus A."/>
            <person name="Levasseur A."/>
            <person name="Lindquist E."/>
            <person name="Mehrabi R."/>
            <person name="Ohm R.A."/>
            <person name="Owen T.J."/>
            <person name="Salamov A."/>
            <person name="Schwelm A."/>
            <person name="Schijlen E."/>
            <person name="Sun H."/>
            <person name="van den Burg H.A."/>
            <person name="van Ham R.C.H.J."/>
            <person name="Zhang S."/>
            <person name="Goodwin S.B."/>
            <person name="Grigoriev I.V."/>
            <person name="Collemare J."/>
            <person name="Bradshaw R.E."/>
        </authorList>
    </citation>
    <scope>NUCLEOTIDE SEQUENCE [LARGE SCALE GENOMIC DNA]</scope>
    <source>
        <strain evidence="4">NZE10 / CBS 128990</strain>
    </source>
</reference>
<feature type="region of interest" description="Disordered" evidence="1">
    <location>
        <begin position="67"/>
        <end position="760"/>
    </location>
</feature>
<dbReference type="AlphaFoldDB" id="N1PRF7"/>
<dbReference type="OMA" id="YGPPKAN"/>
<dbReference type="InterPro" id="IPR051964">
    <property type="entry name" value="Chaperone_stress_response"/>
</dbReference>
<dbReference type="Pfam" id="PF00226">
    <property type="entry name" value="DnaJ"/>
    <property type="match status" value="1"/>
</dbReference>
<proteinExistence type="predicted"/>
<dbReference type="HOGENOM" id="CLU_006836_1_0_1"/>
<feature type="compositionally biased region" description="Low complexity" evidence="1">
    <location>
        <begin position="703"/>
        <end position="713"/>
    </location>
</feature>
<reference evidence="3 4" key="2">
    <citation type="journal article" date="2012" name="PLoS Pathog.">
        <title>Diverse lifestyles and strategies of plant pathogenesis encoded in the genomes of eighteen Dothideomycetes fungi.</title>
        <authorList>
            <person name="Ohm R.A."/>
            <person name="Feau N."/>
            <person name="Henrissat B."/>
            <person name="Schoch C.L."/>
            <person name="Horwitz B.A."/>
            <person name="Barry K.W."/>
            <person name="Condon B.J."/>
            <person name="Copeland A.C."/>
            <person name="Dhillon B."/>
            <person name="Glaser F."/>
            <person name="Hesse C.N."/>
            <person name="Kosti I."/>
            <person name="LaButti K."/>
            <person name="Lindquist E.A."/>
            <person name="Lucas S."/>
            <person name="Salamov A.A."/>
            <person name="Bradshaw R.E."/>
            <person name="Ciuffetti L."/>
            <person name="Hamelin R.C."/>
            <person name="Kema G.H.J."/>
            <person name="Lawrence C."/>
            <person name="Scott J.A."/>
            <person name="Spatafora J.W."/>
            <person name="Turgeon B.G."/>
            <person name="de Wit P.J.G.M."/>
            <person name="Zhong S."/>
            <person name="Goodwin S.B."/>
            <person name="Grigoriev I.V."/>
        </authorList>
    </citation>
    <scope>NUCLEOTIDE SEQUENCE [LARGE SCALE GENOMIC DNA]</scope>
    <source>
        <strain evidence="4">NZE10 / CBS 128990</strain>
    </source>
</reference>
<protein>
    <recommendedName>
        <fullName evidence="2">J domain-containing protein</fullName>
    </recommendedName>
</protein>
<keyword evidence="4" id="KW-1185">Reference proteome</keyword>
<dbReference type="OrthoDB" id="10250354at2759"/>
<dbReference type="SUPFAM" id="SSF46565">
    <property type="entry name" value="Chaperone J-domain"/>
    <property type="match status" value="1"/>
</dbReference>
<name>N1PRF7_DOTSN</name>
<feature type="compositionally biased region" description="Low complexity" evidence="1">
    <location>
        <begin position="602"/>
        <end position="612"/>
    </location>
</feature>
<dbReference type="InterPro" id="IPR001623">
    <property type="entry name" value="DnaJ_domain"/>
</dbReference>
<dbReference type="eggNOG" id="KOG0714">
    <property type="taxonomic scope" value="Eukaryota"/>
</dbReference>
<dbReference type="PRINTS" id="PR00625">
    <property type="entry name" value="JDOMAIN"/>
</dbReference>
<feature type="compositionally biased region" description="Basic and acidic residues" evidence="1">
    <location>
        <begin position="67"/>
        <end position="77"/>
    </location>
</feature>
<dbReference type="EMBL" id="KB446537">
    <property type="protein sequence ID" value="EME45972.1"/>
    <property type="molecule type" value="Genomic_DNA"/>
</dbReference>
<dbReference type="Gene3D" id="1.10.287.110">
    <property type="entry name" value="DnaJ domain"/>
    <property type="match status" value="1"/>
</dbReference>
<dbReference type="PROSITE" id="PS00636">
    <property type="entry name" value="DNAJ_1"/>
    <property type="match status" value="1"/>
</dbReference>
<feature type="domain" description="J" evidence="2">
    <location>
        <begin position="9"/>
        <end position="75"/>
    </location>
</feature>
<sequence length="937" mass="101884">MVKPDVKHNYYADLDLPTTATVDDVRKAYRKLALQYHPDRNAGKEEECVPRFQAIQAANEVLSDATTKAKYDQDRRKAGLYPTFKAAPPAPGSPYATTSAYPPPPRRTQPGAWQRPSAAAGQPTGADRFTNFPRPANAMPGKNPAADRTQQFRAWQNMNSAPTPEKPRYPNPGPAPPPRSPNPQTQPQTTARPRMSRQDTKLPSEEQIKAGFRYGAGAAPAAEKQTAWHAFQTANAGKPGVSSKRPQGRAPTTPRRPGGFDPNAPGSDERPAPSSTGHYVHRHKSEDFTSDGFPPPPPGPPPTSAPHTPTSPQNLRPFPPRQPPSRGRTPNEEVPYAEGNRVSTPYASFIGEKLQFGDGLRRSASTRDTTRLRPESNIPSSSRARSSSPPLRQTKTADDNANGHNQEFVPPASSESSNSSEASSDYPDQTESPEEKSDSSATDNRSKHTPRAPEDRPKKVPKGPSSRLNGSNLYADGTSTSVDGGHYSDSGRPPSMEQRPSSNNIFHFPVDGETLGPTAGKSRSFDNINTKFSPDGFSGTFMGTPPGAQQPDYFSAAGRRPSPGRRGQARRADRASTYDAGPTSNGSTPGGMGPPPRPDVAQTQTTPTFTPPSDVKFDEQQWKSTFRDPSWTWKPEARSDSQNGSRSKTPIRKASRLQTNDQGTATGTQEQPHIIIDEPDPPGDGAPEAAAANDADAMDIDTDPPTTSTSPNPEQVTTRETTSTKGPRYVSVEPSPWRKQQEAQQRSPSSARPARDATEPQLRTNLEDLAQVEPIAKSADGLKNLADMSSTLPFQSSAATTANAQALKPQRLMTPAVPKAPEPPTRLSKQSWHVYAVSFGTYLKHFHGFNKTMLAHFDTREKQADTRMFNGTAWLEATGDPTSHTGWGHYLKGVLEDEAVRTAWELGCERHLEAVKTFEKLRERIRKLVSQSALAEV</sequence>
<accession>N1PRF7</accession>
<dbReference type="CDD" id="cd06257">
    <property type="entry name" value="DnaJ"/>
    <property type="match status" value="1"/>
</dbReference>
<evidence type="ECO:0000259" key="2">
    <source>
        <dbReference type="PROSITE" id="PS50076"/>
    </source>
</evidence>
<feature type="compositionally biased region" description="Basic and acidic residues" evidence="1">
    <location>
        <begin position="196"/>
        <end position="208"/>
    </location>
</feature>
<dbReference type="GO" id="GO:0005737">
    <property type="term" value="C:cytoplasm"/>
    <property type="evidence" value="ECO:0007669"/>
    <property type="project" value="TreeGrafter"/>
</dbReference>
<organism evidence="3 4">
    <name type="scientific">Dothistroma septosporum (strain NZE10 / CBS 128990)</name>
    <name type="common">Red band needle blight fungus</name>
    <name type="synonym">Mycosphaerella pini</name>
    <dbReference type="NCBI Taxonomy" id="675120"/>
    <lineage>
        <taxon>Eukaryota</taxon>
        <taxon>Fungi</taxon>
        <taxon>Dikarya</taxon>
        <taxon>Ascomycota</taxon>
        <taxon>Pezizomycotina</taxon>
        <taxon>Dothideomycetes</taxon>
        <taxon>Dothideomycetidae</taxon>
        <taxon>Mycosphaerellales</taxon>
        <taxon>Mycosphaerellaceae</taxon>
        <taxon>Dothistroma</taxon>
    </lineage>
</organism>
<feature type="compositionally biased region" description="Polar residues" evidence="1">
    <location>
        <begin position="714"/>
        <end position="725"/>
    </location>
</feature>
<feature type="compositionally biased region" description="Pro residues" evidence="1">
    <location>
        <begin position="293"/>
        <end position="304"/>
    </location>
</feature>
<evidence type="ECO:0000313" key="3">
    <source>
        <dbReference type="EMBL" id="EME45972.1"/>
    </source>
</evidence>